<feature type="transmembrane region" description="Helical" evidence="2">
    <location>
        <begin position="67"/>
        <end position="88"/>
    </location>
</feature>
<keyword evidence="2" id="KW-0812">Transmembrane</keyword>
<dbReference type="OrthoDB" id="2126698at2759"/>
<feature type="transmembrane region" description="Helical" evidence="2">
    <location>
        <begin position="109"/>
        <end position="129"/>
    </location>
</feature>
<dbReference type="GO" id="GO:0042910">
    <property type="term" value="F:xenobiotic transmembrane transporter activity"/>
    <property type="evidence" value="ECO:0007669"/>
    <property type="project" value="InterPro"/>
</dbReference>
<dbReference type="Pfam" id="PF01554">
    <property type="entry name" value="MatE"/>
    <property type="match status" value="1"/>
</dbReference>
<organism evidence="3 4">
    <name type="scientific">Hapsidospora chrysogenum (strain ATCC 11550 / CBS 779.69 / DSM 880 / IAM 14645 / JCM 23072 / IMI 49137)</name>
    <name type="common">Acremonium chrysogenum</name>
    <dbReference type="NCBI Taxonomy" id="857340"/>
    <lineage>
        <taxon>Eukaryota</taxon>
        <taxon>Fungi</taxon>
        <taxon>Dikarya</taxon>
        <taxon>Ascomycota</taxon>
        <taxon>Pezizomycotina</taxon>
        <taxon>Sordariomycetes</taxon>
        <taxon>Hypocreomycetidae</taxon>
        <taxon>Hypocreales</taxon>
        <taxon>Bionectriaceae</taxon>
        <taxon>Hapsidospora</taxon>
    </lineage>
</organism>
<evidence type="ECO:0000313" key="4">
    <source>
        <dbReference type="Proteomes" id="UP000029964"/>
    </source>
</evidence>
<dbReference type="STRING" id="857340.A0A086T8D3"/>
<dbReference type="EMBL" id="JPKY01000029">
    <property type="protein sequence ID" value="KFH45615.1"/>
    <property type="molecule type" value="Genomic_DNA"/>
</dbReference>
<evidence type="ECO:0000256" key="2">
    <source>
        <dbReference type="SAM" id="Phobius"/>
    </source>
</evidence>
<dbReference type="InterPro" id="IPR002528">
    <property type="entry name" value="MATE_fam"/>
</dbReference>
<keyword evidence="2" id="KW-0472">Membrane</keyword>
<feature type="transmembrane region" description="Helical" evidence="2">
    <location>
        <begin position="21"/>
        <end position="47"/>
    </location>
</feature>
<dbReference type="GO" id="GO:0015297">
    <property type="term" value="F:antiporter activity"/>
    <property type="evidence" value="ECO:0007669"/>
    <property type="project" value="InterPro"/>
</dbReference>
<comment type="caution">
    <text evidence="3">The sequence shown here is derived from an EMBL/GenBank/DDBJ whole genome shotgun (WGS) entry which is preliminary data.</text>
</comment>
<keyword evidence="4" id="KW-1185">Reference proteome</keyword>
<evidence type="ECO:0000313" key="3">
    <source>
        <dbReference type="EMBL" id="KFH45615.1"/>
    </source>
</evidence>
<comment type="similarity">
    <text evidence="1">Belongs to the multi antimicrobial extrusion (MATE) (TC 2.A.66.1) family.</text>
</comment>
<feature type="transmembrane region" description="Helical" evidence="2">
    <location>
        <begin position="149"/>
        <end position="173"/>
    </location>
</feature>
<proteinExistence type="inferred from homology"/>
<feature type="transmembrane region" description="Helical" evidence="2">
    <location>
        <begin position="203"/>
        <end position="224"/>
    </location>
</feature>
<dbReference type="HOGENOM" id="CLU_939983_0_0_1"/>
<dbReference type="PANTHER" id="PTHR11206">
    <property type="entry name" value="MULTIDRUG RESISTANCE PROTEIN"/>
    <property type="match status" value="1"/>
</dbReference>
<accession>A0A086T8D3</accession>
<sequence length="296" mass="31596">MLQHSLQTVSVLVVGRFSSEALTVAAFSYMFAMATAWLIALGGTSALNTLASSSFTSFKDKGNLGVLLQRAIVVLTGFYVVVAVIWAFSEHLLRTARPTLSPSASTERAFFSSCSQAAGVTSGSSALIITSPLNAVLNYTPICELGLGLYGAPIATGISCWLSFLLLVAYACFVQGSECCGGLSDWLIVKPAKRRNNTKTPEMRLWLAYPAAILAAIGLIVWGVSVDRGYITVGASIQMGNTSVCTYILDAYPLQSIATMTFYAVMLNMSAFVDPFFILPWVNPDYSSDPELLVAG</sequence>
<evidence type="ECO:0000256" key="1">
    <source>
        <dbReference type="ARBA" id="ARBA00010199"/>
    </source>
</evidence>
<keyword evidence="2" id="KW-1133">Transmembrane helix</keyword>
<dbReference type="Proteomes" id="UP000029964">
    <property type="component" value="Unassembled WGS sequence"/>
</dbReference>
<gene>
    <name evidence="3" type="ORF">ACRE_035760</name>
</gene>
<reference evidence="4" key="1">
    <citation type="journal article" date="2014" name="Genome Announc.">
        <title>Genome sequence and annotation of Acremonium chrysogenum, producer of the beta-lactam antibiotic cephalosporin C.</title>
        <authorList>
            <person name="Terfehr D."/>
            <person name="Dahlmann T.A."/>
            <person name="Specht T."/>
            <person name="Zadra I."/>
            <person name="Kuernsteiner H."/>
            <person name="Kueck U."/>
        </authorList>
    </citation>
    <scope>NUCLEOTIDE SEQUENCE [LARGE SCALE GENOMIC DNA]</scope>
    <source>
        <strain evidence="4">ATCC 11550 / CBS 779.69 / DSM 880 / IAM 14645 / JCM 23072 / IMI 49137</strain>
    </source>
</reference>
<name>A0A086T8D3_HAPC1</name>
<feature type="transmembrane region" description="Helical" evidence="2">
    <location>
        <begin position="261"/>
        <end position="282"/>
    </location>
</feature>
<protein>
    <submittedName>
        <fullName evidence="3">Putative transporter-like protein</fullName>
    </submittedName>
</protein>
<dbReference type="GO" id="GO:0016020">
    <property type="term" value="C:membrane"/>
    <property type="evidence" value="ECO:0007669"/>
    <property type="project" value="InterPro"/>
</dbReference>
<dbReference type="AlphaFoldDB" id="A0A086T8D3"/>